<name>R4ZY04_TAPDE</name>
<evidence type="ECO:0000313" key="3">
    <source>
        <dbReference type="EMBL" id="CCX35408.1"/>
    </source>
</evidence>
<dbReference type="EMBL" id="CAHR02000014">
    <property type="protein sequence ID" value="CCX35408.1"/>
    <property type="molecule type" value="Genomic_DNA"/>
</dbReference>
<comment type="similarity">
    <text evidence="1 2">Belongs to the BolA/IbaG family.</text>
</comment>
<gene>
    <name evidence="3" type="ORF">TAPDE_000436</name>
</gene>
<dbReference type="STRING" id="1097556.R4ZY04"/>
<dbReference type="Gene3D" id="3.30.300.90">
    <property type="entry name" value="BolA-like"/>
    <property type="match status" value="1"/>
</dbReference>
<dbReference type="Proteomes" id="UP000013776">
    <property type="component" value="Unassembled WGS sequence"/>
</dbReference>
<dbReference type="AlphaFoldDB" id="R4ZY04"/>
<dbReference type="PANTHER" id="PTHR46188:SF1">
    <property type="entry name" value="BOLA-LIKE PROTEIN 3"/>
    <property type="match status" value="1"/>
</dbReference>
<protein>
    <submittedName>
        <fullName evidence="3">BolA-like protein</fullName>
    </submittedName>
</protein>
<dbReference type="PANTHER" id="PTHR46188">
    <property type="entry name" value="BOLA-LIKE PROTEIN 3"/>
    <property type="match status" value="1"/>
</dbReference>
<dbReference type="OrthoDB" id="203381at2759"/>
<dbReference type="VEuPathDB" id="FungiDB:TAPDE_000436"/>
<dbReference type="eggNOG" id="KOG3348">
    <property type="taxonomic scope" value="Eukaryota"/>
</dbReference>
<accession>R4ZY04</accession>
<dbReference type="Pfam" id="PF01722">
    <property type="entry name" value="BolA"/>
    <property type="match status" value="1"/>
</dbReference>
<dbReference type="PIRSF" id="PIRSF003113">
    <property type="entry name" value="BolA"/>
    <property type="match status" value="1"/>
</dbReference>
<feature type="non-terminal residue" evidence="3">
    <location>
        <position position="1"/>
    </location>
</feature>
<reference evidence="3 4" key="1">
    <citation type="journal article" date="2013" name="MBio">
        <title>Genome sequencing of the plant pathogen Taphrina deformans, the causal agent of peach leaf curl.</title>
        <authorList>
            <person name="Cisse O.H."/>
            <person name="Almeida J.M.G.C.F."/>
            <person name="Fonseca A."/>
            <person name="Kumar A.A."/>
            <person name="Salojaervi J."/>
            <person name="Overmyer K."/>
            <person name="Hauser P.M."/>
            <person name="Pagni M."/>
        </authorList>
    </citation>
    <scope>NUCLEOTIDE SEQUENCE [LARGE SCALE GENOMIC DNA]</scope>
    <source>
        <strain evidence="4">PYCC 5710 / ATCC 11124 / CBS 356.35 / IMI 108563 / JCM 9778 / NBRC 8474</strain>
    </source>
</reference>
<dbReference type="InterPro" id="IPR052275">
    <property type="entry name" value="Mt_Fe-S_assembly_factor"/>
</dbReference>
<dbReference type="GO" id="GO:0005759">
    <property type="term" value="C:mitochondrial matrix"/>
    <property type="evidence" value="ECO:0007669"/>
    <property type="project" value="TreeGrafter"/>
</dbReference>
<comment type="caution">
    <text evidence="3">The sequence shown here is derived from an EMBL/GenBank/DDBJ whole genome shotgun (WGS) entry which is preliminary data.</text>
</comment>
<organism evidence="3 4">
    <name type="scientific">Taphrina deformans (strain PYCC 5710 / ATCC 11124 / CBS 356.35 / IMI 108563 / JCM 9778 / NBRC 8474)</name>
    <name type="common">Peach leaf curl fungus</name>
    <name type="synonym">Lalaria deformans</name>
    <dbReference type="NCBI Taxonomy" id="1097556"/>
    <lineage>
        <taxon>Eukaryota</taxon>
        <taxon>Fungi</taxon>
        <taxon>Dikarya</taxon>
        <taxon>Ascomycota</taxon>
        <taxon>Taphrinomycotina</taxon>
        <taxon>Taphrinomycetes</taxon>
        <taxon>Taphrinales</taxon>
        <taxon>Taphrinaceae</taxon>
        <taxon>Taphrina</taxon>
    </lineage>
</organism>
<dbReference type="InterPro" id="IPR036065">
    <property type="entry name" value="BolA-like_sf"/>
</dbReference>
<evidence type="ECO:0000313" key="4">
    <source>
        <dbReference type="Proteomes" id="UP000013776"/>
    </source>
</evidence>
<sequence>IYTKLQEALVPTKLSVKDVSGGCGSAYAVEVSSEKFNGLSMIKQQRMVNKILAEEIKNMHALQLKTSAA</sequence>
<keyword evidence="4" id="KW-1185">Reference proteome</keyword>
<evidence type="ECO:0000256" key="1">
    <source>
        <dbReference type="ARBA" id="ARBA00005578"/>
    </source>
</evidence>
<dbReference type="InterPro" id="IPR002634">
    <property type="entry name" value="BolA"/>
</dbReference>
<dbReference type="SUPFAM" id="SSF82657">
    <property type="entry name" value="BolA-like"/>
    <property type="match status" value="1"/>
</dbReference>
<proteinExistence type="inferred from homology"/>
<evidence type="ECO:0000256" key="2">
    <source>
        <dbReference type="RuleBase" id="RU003860"/>
    </source>
</evidence>